<evidence type="ECO:0000256" key="6">
    <source>
        <dbReference type="ARBA" id="ARBA00035289"/>
    </source>
</evidence>
<dbReference type="FunCoup" id="C4R0P5">
    <property type="interactions" value="226"/>
</dbReference>
<evidence type="ECO:0000256" key="4">
    <source>
        <dbReference type="ARBA" id="ARBA00023128"/>
    </source>
</evidence>
<dbReference type="GO" id="GO:0032543">
    <property type="term" value="P:mitochondrial translation"/>
    <property type="evidence" value="ECO:0007669"/>
    <property type="project" value="EnsemblFungi"/>
</dbReference>
<keyword evidence="4" id="KW-0496">Mitochondrion</keyword>
<protein>
    <recommendedName>
        <fullName evidence="6">Large ribosomal subunit protein uL29m</fullName>
    </recommendedName>
    <alternativeName>
        <fullName evidence="7">54S ribosomal protein L4, mitochondrial</fullName>
    </alternativeName>
</protein>
<dbReference type="eggNOG" id="KOG3331">
    <property type="taxonomic scope" value="Eukaryota"/>
</dbReference>
<dbReference type="Gene3D" id="6.10.140.1190">
    <property type="match status" value="1"/>
</dbReference>
<evidence type="ECO:0000313" key="9">
    <source>
        <dbReference type="Proteomes" id="UP000000314"/>
    </source>
</evidence>
<evidence type="ECO:0000256" key="7">
    <source>
        <dbReference type="ARBA" id="ARBA00035399"/>
    </source>
</evidence>
<comment type="subcellular location">
    <subcellularLocation>
        <location evidence="1">Mitochondrion</location>
    </subcellularLocation>
</comment>
<keyword evidence="5" id="KW-0687">Ribonucleoprotein</keyword>
<sequence>MNRSTVARFSTTSMAAARNRLPTNIKLRRPIPPTIDNITVPENHPLWQFFDNKNFLRKPQEIQTTGRPWTIQELRRKKFDDLHKLWYVCLKERNVLGREHRLLESVDSQSAIIYEEQSEQIRTTMWRIKHVLRERQLAETKSREKLLKSSELQDYLQDFKQEYLDSQDVETQEWYDKLERLQYAIFGIPNYLSADTVVDEHFLEGVKFIGELKFAKFSESVPELQDLGKLSSIVENYALFEETSNKEGVTLAVKRIEEYRANDIQIPQEKELEVIQELVRDRLEVAE</sequence>
<evidence type="ECO:0000256" key="3">
    <source>
        <dbReference type="ARBA" id="ARBA00022980"/>
    </source>
</evidence>
<dbReference type="OMA" id="IRTTMWR"/>
<dbReference type="AlphaFoldDB" id="C4R0P5"/>
<dbReference type="InterPro" id="IPR010729">
    <property type="entry name" value="Ribosomal_uL29_mit"/>
</dbReference>
<dbReference type="Proteomes" id="UP000000314">
    <property type="component" value="Chromosome 2"/>
</dbReference>
<dbReference type="STRING" id="644223.C4R0P5"/>
<dbReference type="GeneID" id="8198909"/>
<reference evidence="8 9" key="1">
    <citation type="journal article" date="2009" name="Nat. Biotechnol.">
        <title>Genome sequence of the recombinant protein production host Pichia pastoris.</title>
        <authorList>
            <person name="De Schutter K."/>
            <person name="Lin Y.C."/>
            <person name="Tiels P."/>
            <person name="Van Hecke A."/>
            <person name="Glinka S."/>
            <person name="Weber-Lehmann J."/>
            <person name="Rouze P."/>
            <person name="Van de Peer Y."/>
            <person name="Callewaert N."/>
        </authorList>
    </citation>
    <scope>NUCLEOTIDE SEQUENCE [LARGE SCALE GENOMIC DNA]</scope>
    <source>
        <strain evidence="9">GS115 / ATCC 20864</strain>
    </source>
</reference>
<dbReference type="HOGENOM" id="CLU_872105_0_0_1"/>
<proteinExistence type="inferred from homology"/>
<accession>C4R0P5</accession>
<evidence type="ECO:0000256" key="2">
    <source>
        <dbReference type="ARBA" id="ARBA00009254"/>
    </source>
</evidence>
<dbReference type="Pfam" id="PF06984">
    <property type="entry name" value="MRP-L47"/>
    <property type="match status" value="1"/>
</dbReference>
<dbReference type="InterPro" id="IPR038340">
    <property type="entry name" value="MRP-L47_sf"/>
</dbReference>
<dbReference type="KEGG" id="ppa:PAS_chr2-1_0442"/>
<keyword evidence="9" id="KW-1185">Reference proteome</keyword>
<dbReference type="GO" id="GO:0003735">
    <property type="term" value="F:structural constituent of ribosome"/>
    <property type="evidence" value="ECO:0007669"/>
    <property type="project" value="EnsemblFungi"/>
</dbReference>
<dbReference type="EMBL" id="FN392320">
    <property type="protein sequence ID" value="CAY69069.1"/>
    <property type="molecule type" value="Genomic_DNA"/>
</dbReference>
<dbReference type="PANTHER" id="PTHR21183:SF18">
    <property type="entry name" value="LARGE RIBOSOMAL SUBUNIT PROTEIN UL29M"/>
    <property type="match status" value="1"/>
</dbReference>
<dbReference type="GO" id="GO:1902775">
    <property type="term" value="P:mitochondrial large ribosomal subunit assembly"/>
    <property type="evidence" value="ECO:0007669"/>
    <property type="project" value="EnsemblFungi"/>
</dbReference>
<comment type="similarity">
    <text evidence="2">Belongs to the universal ribosomal protein uL29 family.</text>
</comment>
<evidence type="ECO:0000256" key="5">
    <source>
        <dbReference type="ARBA" id="ARBA00023274"/>
    </source>
</evidence>
<dbReference type="SMR" id="C4R0P5"/>
<dbReference type="OrthoDB" id="270763at2759"/>
<evidence type="ECO:0000256" key="1">
    <source>
        <dbReference type="ARBA" id="ARBA00004173"/>
    </source>
</evidence>
<dbReference type="GO" id="GO:0005762">
    <property type="term" value="C:mitochondrial large ribosomal subunit"/>
    <property type="evidence" value="ECO:0007669"/>
    <property type="project" value="EnsemblFungi"/>
</dbReference>
<gene>
    <name evidence="8" type="ordered locus">PAS_chr2-1_0442</name>
</gene>
<keyword evidence="3 8" id="KW-0689">Ribosomal protein</keyword>
<organism evidence="8 9">
    <name type="scientific">Komagataella phaffii (strain GS115 / ATCC 20864)</name>
    <name type="common">Yeast</name>
    <name type="synonym">Pichia pastoris</name>
    <dbReference type="NCBI Taxonomy" id="644223"/>
    <lineage>
        <taxon>Eukaryota</taxon>
        <taxon>Fungi</taxon>
        <taxon>Dikarya</taxon>
        <taxon>Ascomycota</taxon>
        <taxon>Saccharomycotina</taxon>
        <taxon>Pichiomycetes</taxon>
        <taxon>Pichiales</taxon>
        <taxon>Pichiaceae</taxon>
        <taxon>Komagataella</taxon>
    </lineage>
</organism>
<evidence type="ECO:0000313" key="8">
    <source>
        <dbReference type="EMBL" id="CAY69069.1"/>
    </source>
</evidence>
<dbReference type="PANTHER" id="PTHR21183">
    <property type="entry name" value="RIBOSOMAL PROTEIN L47, MITOCHONDRIAL-RELATED"/>
    <property type="match status" value="1"/>
</dbReference>
<dbReference type="RefSeq" id="XP_002491349.1">
    <property type="nucleotide sequence ID" value="XM_002491304.1"/>
</dbReference>
<name>C4R0P5_KOMPG</name>
<dbReference type="InParanoid" id="C4R0P5"/>
<dbReference type="Gene3D" id="6.10.330.20">
    <property type="match status" value="1"/>
</dbReference>